<feature type="transmembrane region" description="Helical" evidence="12">
    <location>
        <begin position="156"/>
        <end position="175"/>
    </location>
</feature>
<dbReference type="HAMAP" id="MF_02030">
    <property type="entry name" value="WecA_Gammaproteo"/>
    <property type="match status" value="1"/>
</dbReference>
<protein>
    <recommendedName>
        <fullName evidence="12">Undecaprenyl-phosphate alpha-N-acetylglucosaminyl 1-phosphate transferase</fullName>
        <ecNumber evidence="12">2.7.8.33</ecNumber>
    </recommendedName>
    <alternativeName>
        <fullName evidence="12">UDP-GlcNAc:undecaprenyl-phosphate GlcNAc-1-phosphate transferase</fullName>
    </alternativeName>
    <alternativeName>
        <fullName evidence="12">Undecaprenyl-phosphate GlcNAc-1-phosphate transferase</fullName>
    </alternativeName>
</protein>
<comment type="similarity">
    <text evidence="12">Belongs to the glycosyltransferase 4 family. WecA subfamily.</text>
</comment>
<keyword evidence="3 12" id="KW-0997">Cell inner membrane</keyword>
<feature type="transmembrane region" description="Helical" evidence="12">
    <location>
        <begin position="69"/>
        <end position="85"/>
    </location>
</feature>
<keyword evidence="5 12" id="KW-0808">Transferase</keyword>
<feature type="transmembrane region" description="Helical" evidence="12">
    <location>
        <begin position="128"/>
        <end position="149"/>
    </location>
</feature>
<feature type="transmembrane region" description="Helical" evidence="12">
    <location>
        <begin position="97"/>
        <end position="116"/>
    </location>
</feature>
<dbReference type="Pfam" id="PF00953">
    <property type="entry name" value="Glycos_transf_4"/>
    <property type="match status" value="1"/>
</dbReference>
<reference evidence="14" key="1">
    <citation type="journal article" date="2019" name="Int. J. Syst. Evol. Microbiol.">
        <title>The Global Catalogue of Microorganisms (GCM) 10K type strain sequencing project: providing services to taxonomists for standard genome sequencing and annotation.</title>
        <authorList>
            <consortium name="The Broad Institute Genomics Platform"/>
            <consortium name="The Broad Institute Genome Sequencing Center for Infectious Disease"/>
            <person name="Wu L."/>
            <person name="Ma J."/>
        </authorList>
    </citation>
    <scope>NUCLEOTIDE SEQUENCE [LARGE SCALE GENOMIC DNA]</scope>
    <source>
        <strain evidence="14">CGMCC 1.16031</strain>
    </source>
</reference>
<keyword evidence="8 12" id="KW-0448">Lipopolysaccharide biosynthesis</keyword>
<keyword evidence="10 12" id="KW-0472">Membrane</keyword>
<evidence type="ECO:0000256" key="3">
    <source>
        <dbReference type="ARBA" id="ARBA00022519"/>
    </source>
</evidence>
<dbReference type="InterPro" id="IPR000715">
    <property type="entry name" value="Glycosyl_transferase_4"/>
</dbReference>
<dbReference type="InterPro" id="IPR018480">
    <property type="entry name" value="PNAcMuramoyl-5peptid_Trfase_CS"/>
</dbReference>
<dbReference type="NCBIfam" id="TIGR02380">
    <property type="entry name" value="ECA_wecA"/>
    <property type="match status" value="1"/>
</dbReference>
<dbReference type="PANTHER" id="PTHR22926:SF3">
    <property type="entry name" value="UNDECAPRENYL-PHOSPHATE ALPHA-N-ACETYLGLUCOSAMINYL 1-PHOSPHATE TRANSFERASE"/>
    <property type="match status" value="1"/>
</dbReference>
<dbReference type="Proteomes" id="UP001596364">
    <property type="component" value="Unassembled WGS sequence"/>
</dbReference>
<sequence>MVSVVFLSSFAVAFACIAILRPIAENIGLVDKPSERKQHVGHIPLIGGISIYFTILIITQFFIQETLAVNLYLISCSFMVLIGALDDYYDISARFRLVAQLLIASIMIWGAGYALYDLGDLFGLGRVNIGLLALPVTLLAVATAINAFNMTDGIDGLVGVLATVSFGSLCVLFYWAENQNLFVIAATFVAALTAFLLFNLGGLRRLFGKVFMGDAGSMMLGLTIVWLLVIGTQDGEGSFRPVTALWIIAVPLIDMFAVMHRRVRKGKSPLSADRDHIHHIFMRFGFSSRQACALIGLISVALAGVGLAGEYFSVPEPVMLFSFIGLFLAYDYAFLHVWRFSKWMRG</sequence>
<evidence type="ECO:0000313" key="13">
    <source>
        <dbReference type="EMBL" id="MFC6439604.1"/>
    </source>
</evidence>
<keyword evidence="9 12" id="KW-1133">Transmembrane helix</keyword>
<comment type="subcellular location">
    <subcellularLocation>
        <location evidence="12">Cell inner membrane</location>
        <topology evidence="12">Multi-pass membrane protein</topology>
    </subcellularLocation>
    <subcellularLocation>
        <location evidence="1">Cell membrane</location>
        <topology evidence="1">Multi-pass membrane protein</topology>
    </subcellularLocation>
</comment>
<gene>
    <name evidence="12 13" type="primary">wecA</name>
    <name evidence="13" type="ORF">ACFP85_05495</name>
</gene>
<evidence type="ECO:0000256" key="8">
    <source>
        <dbReference type="ARBA" id="ARBA00022985"/>
    </source>
</evidence>
<feature type="transmembrane region" description="Helical" evidence="12">
    <location>
        <begin position="210"/>
        <end position="230"/>
    </location>
</feature>
<evidence type="ECO:0000313" key="14">
    <source>
        <dbReference type="Proteomes" id="UP001596364"/>
    </source>
</evidence>
<organism evidence="13 14">
    <name type="scientific">Pseudobowmanella zhangzhouensis</name>
    <dbReference type="NCBI Taxonomy" id="1537679"/>
    <lineage>
        <taxon>Bacteria</taxon>
        <taxon>Pseudomonadati</taxon>
        <taxon>Pseudomonadota</taxon>
        <taxon>Gammaproteobacteria</taxon>
        <taxon>Alteromonadales</taxon>
        <taxon>Alteromonadaceae</taxon>
    </lineage>
</organism>
<comment type="pathway">
    <text evidence="12">Bacterial outer membrane biogenesis; LPS O-antigen biosynthesis.</text>
</comment>
<feature type="transmembrane region" description="Helical" evidence="12">
    <location>
        <begin position="318"/>
        <end position="338"/>
    </location>
</feature>
<evidence type="ECO:0000256" key="1">
    <source>
        <dbReference type="ARBA" id="ARBA00004651"/>
    </source>
</evidence>
<evidence type="ECO:0000256" key="10">
    <source>
        <dbReference type="ARBA" id="ARBA00023136"/>
    </source>
</evidence>
<keyword evidence="7 12" id="KW-0460">Magnesium</keyword>
<keyword evidence="11 12" id="KW-0464">Manganese</keyword>
<evidence type="ECO:0000256" key="5">
    <source>
        <dbReference type="ARBA" id="ARBA00022679"/>
    </source>
</evidence>
<keyword evidence="4 12" id="KW-0328">Glycosyltransferase</keyword>
<dbReference type="PROSITE" id="PS01348">
    <property type="entry name" value="MRAY_2"/>
    <property type="match status" value="1"/>
</dbReference>
<comment type="catalytic activity">
    <reaction evidence="12">
        <text>di-trans,octa-cis-undecaprenyl phosphate + UDP-N-acetyl-alpha-D-glucosamine = N-acetyl-alpha-D-glucosaminyl-di-trans,octa-cis-undecaprenyl diphosphate + UMP</text>
        <dbReference type="Rhea" id="RHEA:28090"/>
        <dbReference type="ChEBI" id="CHEBI:57705"/>
        <dbReference type="ChEBI" id="CHEBI:57865"/>
        <dbReference type="ChEBI" id="CHEBI:60392"/>
        <dbReference type="ChEBI" id="CHEBI:62959"/>
        <dbReference type="EC" id="2.7.8.33"/>
    </reaction>
</comment>
<feature type="transmembrane region" description="Helical" evidence="12">
    <location>
        <begin position="45"/>
        <end position="63"/>
    </location>
</feature>
<proteinExistence type="inferred from homology"/>
<dbReference type="EC" id="2.7.8.33" evidence="12"/>
<feature type="transmembrane region" description="Helical" evidence="12">
    <location>
        <begin position="181"/>
        <end position="198"/>
    </location>
</feature>
<dbReference type="GO" id="GO:0036380">
    <property type="term" value="F:UDP-N-acetylglucosamine-undecaprenyl-phosphate N-acetylglucosaminephosphotransferase activity"/>
    <property type="evidence" value="ECO:0007669"/>
    <property type="project" value="UniProtKB-EC"/>
</dbReference>
<evidence type="ECO:0000256" key="2">
    <source>
        <dbReference type="ARBA" id="ARBA00022475"/>
    </source>
</evidence>
<evidence type="ECO:0000256" key="12">
    <source>
        <dbReference type="HAMAP-Rule" id="MF_02030"/>
    </source>
</evidence>
<dbReference type="EMBL" id="JBHSUS010000001">
    <property type="protein sequence ID" value="MFC6439604.1"/>
    <property type="molecule type" value="Genomic_DNA"/>
</dbReference>
<dbReference type="InterPro" id="IPR012750">
    <property type="entry name" value="ECA_WecA-rel"/>
</dbReference>
<accession>A0ABW1XIJ0</accession>
<keyword evidence="14" id="KW-1185">Reference proteome</keyword>
<name>A0ABW1XIJ0_9ALTE</name>
<comment type="cofactor">
    <cofactor evidence="12">
        <name>Mg(2+)</name>
        <dbReference type="ChEBI" id="CHEBI:18420"/>
    </cofactor>
</comment>
<keyword evidence="6 12" id="KW-0812">Transmembrane</keyword>
<evidence type="ECO:0000256" key="7">
    <source>
        <dbReference type="ARBA" id="ARBA00022842"/>
    </source>
</evidence>
<comment type="function">
    <text evidence="12">Catalyzes the transfer of the GlcNAc-1-phosphate moiety from UDP-GlcNAc onto the carrier lipid undecaprenyl phosphate (C55-P), yielding GlcNAc-pyrophosphoryl-undecaprenyl (GlcNAc-PP-C55).</text>
</comment>
<evidence type="ECO:0000256" key="9">
    <source>
        <dbReference type="ARBA" id="ARBA00022989"/>
    </source>
</evidence>
<comment type="caution">
    <text evidence="13">The sequence shown here is derived from an EMBL/GenBank/DDBJ whole genome shotgun (WGS) entry which is preliminary data.</text>
</comment>
<feature type="transmembrane region" description="Helical" evidence="12">
    <location>
        <begin position="6"/>
        <end position="24"/>
    </location>
</feature>
<dbReference type="CDD" id="cd06853">
    <property type="entry name" value="GT_WecA_like"/>
    <property type="match status" value="1"/>
</dbReference>
<comment type="cofactor">
    <cofactor evidence="12">
        <name>Mn(2+)</name>
        <dbReference type="ChEBI" id="CHEBI:29035"/>
    </cofactor>
</comment>
<dbReference type="RefSeq" id="WP_131257118.1">
    <property type="nucleotide sequence ID" value="NZ_JBHSUS010000001.1"/>
</dbReference>
<dbReference type="PANTHER" id="PTHR22926">
    <property type="entry name" value="PHOSPHO-N-ACETYLMURAMOYL-PENTAPEPTIDE-TRANSFERASE"/>
    <property type="match status" value="1"/>
</dbReference>
<feature type="transmembrane region" description="Helical" evidence="12">
    <location>
        <begin position="242"/>
        <end position="259"/>
    </location>
</feature>
<keyword evidence="2 12" id="KW-1003">Cell membrane</keyword>
<evidence type="ECO:0000256" key="4">
    <source>
        <dbReference type="ARBA" id="ARBA00022676"/>
    </source>
</evidence>
<evidence type="ECO:0000256" key="6">
    <source>
        <dbReference type="ARBA" id="ARBA00022692"/>
    </source>
</evidence>
<evidence type="ECO:0000256" key="11">
    <source>
        <dbReference type="ARBA" id="ARBA00023211"/>
    </source>
</evidence>
<feature type="transmembrane region" description="Helical" evidence="12">
    <location>
        <begin position="291"/>
        <end position="312"/>
    </location>
</feature>